<feature type="region of interest" description="Disordered" evidence="1">
    <location>
        <begin position="183"/>
        <end position="240"/>
    </location>
</feature>
<evidence type="ECO:0000313" key="4">
    <source>
        <dbReference type="Proteomes" id="UP000809789"/>
    </source>
</evidence>
<dbReference type="InterPro" id="IPR024325">
    <property type="entry name" value="DUF3835"/>
</dbReference>
<feature type="region of interest" description="Disordered" evidence="1">
    <location>
        <begin position="542"/>
        <end position="578"/>
    </location>
</feature>
<dbReference type="PANTHER" id="PTHR15111:SF0">
    <property type="entry name" value="UNCONVENTIONAL PREFOLDIN RPB5 INTERACTOR 1"/>
    <property type="match status" value="1"/>
</dbReference>
<dbReference type="Pfam" id="PF13758">
    <property type="entry name" value="Prefoldin_3"/>
    <property type="match status" value="1"/>
</dbReference>
<name>A0A8K0LB83_9PEZI</name>
<dbReference type="GO" id="GO:0003714">
    <property type="term" value="F:transcription corepressor activity"/>
    <property type="evidence" value="ECO:0007669"/>
    <property type="project" value="TreeGrafter"/>
</dbReference>
<feature type="compositionally biased region" description="Acidic residues" evidence="1">
    <location>
        <begin position="550"/>
        <end position="562"/>
    </location>
</feature>
<comment type="caution">
    <text evidence="3">The sequence shown here is derived from an EMBL/GenBank/DDBJ whole genome shotgun (WGS) entry which is preliminary data.</text>
</comment>
<feature type="compositionally biased region" description="Low complexity" evidence="1">
    <location>
        <begin position="221"/>
        <end position="237"/>
    </location>
</feature>
<dbReference type="GO" id="GO:0003682">
    <property type="term" value="F:chromatin binding"/>
    <property type="evidence" value="ECO:0007669"/>
    <property type="project" value="TreeGrafter"/>
</dbReference>
<dbReference type="PANTHER" id="PTHR15111">
    <property type="entry name" value="RNA POLYMERASE II SUBUNIT 5-MEDIATING PROTEIN NNX3"/>
    <property type="match status" value="1"/>
</dbReference>
<feature type="region of interest" description="Disordered" evidence="1">
    <location>
        <begin position="319"/>
        <end position="522"/>
    </location>
</feature>
<dbReference type="AlphaFoldDB" id="A0A8K0LB83"/>
<feature type="compositionally biased region" description="Basic and acidic residues" evidence="1">
    <location>
        <begin position="350"/>
        <end position="362"/>
    </location>
</feature>
<protein>
    <recommendedName>
        <fullName evidence="2">DUF3835 domain-containing protein</fullName>
    </recommendedName>
</protein>
<organism evidence="3 4">
    <name type="scientific">Elsinoe batatas</name>
    <dbReference type="NCBI Taxonomy" id="2601811"/>
    <lineage>
        <taxon>Eukaryota</taxon>
        <taxon>Fungi</taxon>
        <taxon>Dikarya</taxon>
        <taxon>Ascomycota</taxon>
        <taxon>Pezizomycotina</taxon>
        <taxon>Dothideomycetes</taxon>
        <taxon>Dothideomycetidae</taxon>
        <taxon>Myriangiales</taxon>
        <taxon>Elsinoaceae</taxon>
        <taxon>Elsinoe</taxon>
    </lineage>
</organism>
<accession>A0A8K0LB83</accession>
<dbReference type="InterPro" id="IPR039553">
    <property type="entry name" value="Prefoldin-like"/>
</dbReference>
<reference evidence="3" key="1">
    <citation type="submission" date="2021-07" db="EMBL/GenBank/DDBJ databases">
        <title>Elsinoe batatas strain:CRI-CJ2 Genome sequencing and assembly.</title>
        <authorList>
            <person name="Huang L."/>
        </authorList>
    </citation>
    <scope>NUCLEOTIDE SEQUENCE</scope>
    <source>
        <strain evidence="3">CRI-CJ2</strain>
    </source>
</reference>
<evidence type="ECO:0000313" key="3">
    <source>
        <dbReference type="EMBL" id="KAG8631443.1"/>
    </source>
</evidence>
<evidence type="ECO:0000256" key="1">
    <source>
        <dbReference type="SAM" id="MobiDB-lite"/>
    </source>
</evidence>
<feature type="domain" description="DUF3835" evidence="2">
    <location>
        <begin position="496"/>
        <end position="576"/>
    </location>
</feature>
<proteinExistence type="predicted"/>
<feature type="compositionally biased region" description="Polar residues" evidence="1">
    <location>
        <begin position="436"/>
        <end position="458"/>
    </location>
</feature>
<gene>
    <name evidence="3" type="ORF">KVT40_000583</name>
</gene>
<dbReference type="EMBL" id="JAESVG020000001">
    <property type="protein sequence ID" value="KAG8631443.1"/>
    <property type="molecule type" value="Genomic_DNA"/>
</dbReference>
<sequence>MEVLHEVDRRRVELETNMEKLEKALKHWQLWDAEYEGFKEELIELEDDARPETIERLADDFGGELLTIKEIRELAGLDKGTVRDAKYIVNLVERRQDYVAQNIGTISKQIDTARIALVELEDSSESSSQPEKGLSVSEIIEELDDDDNIISSKVTKPEEVTANILDTLKKAGVKDLPVASVPEPMKTEMGDQTEAVTAESPAKAISTRTKVVQDEAVNGNVPSRSSVPSEPSSTATSMKSVSNSLIEGSFGEHERVIEIDDDDEFIGSTAVIPKDESPEDAQLRREMLNYHLNEVGNVVAEMDILEGDSDEEYYDELQDLQDSDGVSETSDVSEEEDEHGRSLRPAITADYRKQMQDLERKLNGPVMGNLGPAPTGVDLPTASQDVVSAITDTKPALKSSTKAKEGGGKSVRFAESLDVQPSPAQPAPQPQALQPKSTHTLADNVMERSSTSNTTPVSSKPAKVSRFKQTRTEAPTQPAQPAQPPSSGTSSNTKTLSDAVVERPSTQASLPPSEPDDLDPEIQRRQLTTEYYRLRNSMIQQQGGFKLTDEDKEDPLMEEQEDGQMKKVSRFKAARLQR</sequence>
<evidence type="ECO:0000259" key="2">
    <source>
        <dbReference type="Pfam" id="PF12927"/>
    </source>
</evidence>
<dbReference type="GO" id="GO:0000122">
    <property type="term" value="P:negative regulation of transcription by RNA polymerase II"/>
    <property type="evidence" value="ECO:0007669"/>
    <property type="project" value="TreeGrafter"/>
</dbReference>
<dbReference type="InterPro" id="IPR052255">
    <property type="entry name" value="RNA_pol_II_subunit5-mediator"/>
</dbReference>
<dbReference type="Proteomes" id="UP000809789">
    <property type="component" value="Unassembled WGS sequence"/>
</dbReference>
<dbReference type="OrthoDB" id="21413at2759"/>
<feature type="compositionally biased region" description="Basic residues" evidence="1">
    <location>
        <begin position="567"/>
        <end position="578"/>
    </location>
</feature>
<keyword evidence="4" id="KW-1185">Reference proteome</keyword>
<dbReference type="GO" id="GO:0019212">
    <property type="term" value="F:phosphatase inhibitor activity"/>
    <property type="evidence" value="ECO:0007669"/>
    <property type="project" value="TreeGrafter"/>
</dbReference>
<feature type="compositionally biased region" description="Low complexity" evidence="1">
    <location>
        <begin position="472"/>
        <end position="491"/>
    </location>
</feature>
<dbReference type="Pfam" id="PF12927">
    <property type="entry name" value="DUF3835"/>
    <property type="match status" value="1"/>
</dbReference>